<gene>
    <name evidence="1" type="ordered locus">Smar_0744</name>
</gene>
<evidence type="ECO:0000313" key="2">
    <source>
        <dbReference type="Proteomes" id="UP000000254"/>
    </source>
</evidence>
<dbReference type="EMBL" id="CP000575">
    <property type="protein sequence ID" value="ABN69845.1"/>
    <property type="molecule type" value="Genomic_DNA"/>
</dbReference>
<dbReference type="eggNOG" id="arCOG04238">
    <property type="taxonomic scope" value="Archaea"/>
</dbReference>
<name>A3DMI5_STAMF</name>
<keyword evidence="2" id="KW-1185">Reference proteome</keyword>
<dbReference type="OrthoDB" id="18675at2157"/>
<sequence>MDPTILKSMIEGVHLSVYATIKPGTIHRLRVDKRIEYYVSNTIAVINYIIDAIEYGEKIRRGDLAATSLGLGRLLSKSLREAYRWLPNNVYPSFIVPQIIYSLAISHSDIDSIIRDHGKLVKSLDLFISTTSWREIKYFIDALRGVHREDMYDHLSSAGISHIASIGEGLSFRDVFRVLGSKWYAFISLDTRESKTYEYVKKLLEYYRKFRDSNNAIIALYLEIIMPKLPSWAKPYVEQAFKEGLMTSRAGSKKLFELDLKLRKHGISFDEYVGLLGIITGLAVYEGLRA</sequence>
<protein>
    <recommendedName>
        <fullName evidence="3">Triphosphoribosyl-dephospho-CoA synthase</fullName>
    </recommendedName>
</protein>
<reference evidence="1 2" key="2">
    <citation type="journal article" date="2009" name="Stand. Genomic Sci.">
        <title>Complete genome sequence of Staphylothermus marinus Stetter and Fiala 1986 type strain F1.</title>
        <authorList>
            <person name="Anderson I.J."/>
            <person name="Sun H."/>
            <person name="Lapidus A."/>
            <person name="Copeland A."/>
            <person name="Glavina Del Rio T."/>
            <person name="Tice H."/>
            <person name="Dalin E."/>
            <person name="Lucas S."/>
            <person name="Barry K."/>
            <person name="Land M."/>
            <person name="Richardson P."/>
            <person name="Huber H."/>
            <person name="Kyrpides N.C."/>
        </authorList>
    </citation>
    <scope>NUCLEOTIDE SEQUENCE [LARGE SCALE GENOMIC DNA]</scope>
    <source>
        <strain evidence="2">ATCC 43588 / DSM 3639 / JCM 9404 / F1</strain>
    </source>
</reference>
<dbReference type="HOGENOM" id="CLU_965069_0_0_2"/>
<reference evidence="2" key="1">
    <citation type="journal article" date="2009" name="BMC Genomics">
        <title>The complete genome sequence of Staphylothermus marinus reveals differences in sulfur metabolism among heterotrophic Crenarchaeota.</title>
        <authorList>
            <person name="Anderson I.J."/>
            <person name="Dharmarajan L."/>
            <person name="Rodriguez J."/>
            <person name="Hooper S."/>
            <person name="Porat I."/>
            <person name="Ulrich L.E."/>
            <person name="Elkins J.G."/>
            <person name="Mavromatis K."/>
            <person name="Sun H."/>
            <person name="Land M."/>
            <person name="Lapidus A."/>
            <person name="Lucas S."/>
            <person name="Barry K."/>
            <person name="Huber H."/>
            <person name="Zhulin I.B."/>
            <person name="Whitman W.B."/>
            <person name="Mukhopadhyay B."/>
            <person name="Woese C."/>
            <person name="Bristow J."/>
            <person name="Kyrpides N."/>
        </authorList>
    </citation>
    <scope>NUCLEOTIDE SEQUENCE [LARGE SCALE GENOMIC DNA]</scope>
    <source>
        <strain evidence="2">ATCC 43588 / DSM 3639 / JCM 9404 / F1</strain>
    </source>
</reference>
<dbReference type="KEGG" id="smr:Smar_0744"/>
<accession>A3DMI5</accession>
<organism evidence="1 2">
    <name type="scientific">Staphylothermus marinus (strain ATCC 43588 / DSM 3639 / JCM 9404 / F1)</name>
    <dbReference type="NCBI Taxonomy" id="399550"/>
    <lineage>
        <taxon>Archaea</taxon>
        <taxon>Thermoproteota</taxon>
        <taxon>Thermoprotei</taxon>
        <taxon>Desulfurococcales</taxon>
        <taxon>Desulfurococcaceae</taxon>
        <taxon>Staphylothermus</taxon>
    </lineage>
</organism>
<evidence type="ECO:0008006" key="3">
    <source>
        <dbReference type="Google" id="ProtNLM"/>
    </source>
</evidence>
<dbReference type="Proteomes" id="UP000000254">
    <property type="component" value="Chromosome"/>
</dbReference>
<proteinExistence type="predicted"/>
<dbReference type="RefSeq" id="WP_011839036.1">
    <property type="nucleotide sequence ID" value="NC_009033.1"/>
</dbReference>
<evidence type="ECO:0000313" key="1">
    <source>
        <dbReference type="EMBL" id="ABN69845.1"/>
    </source>
</evidence>
<dbReference type="GeneID" id="4906648"/>
<dbReference type="AlphaFoldDB" id="A3DMI5"/>